<dbReference type="EMBL" id="LNQB01000063">
    <property type="protein sequence ID" value="OAP47960.1"/>
    <property type="molecule type" value="Genomic_DNA"/>
</dbReference>
<evidence type="ECO:0000256" key="1">
    <source>
        <dbReference type="ARBA" id="ARBA00004651"/>
    </source>
</evidence>
<evidence type="ECO:0000256" key="6">
    <source>
        <dbReference type="ARBA" id="ARBA00022989"/>
    </source>
</evidence>
<feature type="transmembrane region" description="Helical" evidence="9">
    <location>
        <begin position="127"/>
        <end position="151"/>
    </location>
</feature>
<keyword evidence="6 9" id="KW-1133">Transmembrane helix</keyword>
<comment type="subcellular location">
    <subcellularLocation>
        <location evidence="1">Cell membrane</location>
        <topology evidence="1">Multi-pass membrane protein</topology>
    </subcellularLocation>
</comment>
<dbReference type="STRING" id="36856.ATB98_00945"/>
<dbReference type="InterPro" id="IPR001851">
    <property type="entry name" value="ABC_transp_permease"/>
</dbReference>
<dbReference type="GO" id="GO:0006865">
    <property type="term" value="P:amino acid transport"/>
    <property type="evidence" value="ECO:0007669"/>
    <property type="project" value="UniProtKB-KW"/>
</dbReference>
<reference evidence="10 11" key="1">
    <citation type="submission" date="2015-11" db="EMBL/GenBank/DDBJ databases">
        <title>Ensifer anhuiense sp. nov., an effective nitrogen fixation bacterium with Glycine soja.</title>
        <authorList>
            <person name="Yan H."/>
            <person name="Chen W."/>
        </authorList>
    </citation>
    <scope>NUCLEOTIDE SEQUENCE [LARGE SCALE GENOMIC DNA]</scope>
    <source>
        <strain evidence="10 11">LMG 7837</strain>
    </source>
</reference>
<keyword evidence="11" id="KW-1185">Reference proteome</keyword>
<protein>
    <recommendedName>
        <fullName evidence="12">ABC transporter permease</fullName>
    </recommendedName>
</protein>
<keyword evidence="3" id="KW-1003">Cell membrane</keyword>
<dbReference type="PANTHER" id="PTHR11795">
    <property type="entry name" value="BRANCHED-CHAIN AMINO ACID TRANSPORT SYSTEM PERMEASE PROTEIN LIVH"/>
    <property type="match status" value="1"/>
</dbReference>
<evidence type="ECO:0000256" key="3">
    <source>
        <dbReference type="ARBA" id="ARBA00022475"/>
    </source>
</evidence>
<feature type="transmembrane region" description="Helical" evidence="9">
    <location>
        <begin position="29"/>
        <end position="47"/>
    </location>
</feature>
<evidence type="ECO:0008006" key="12">
    <source>
        <dbReference type="Google" id="ProtNLM"/>
    </source>
</evidence>
<feature type="transmembrane region" description="Helical" evidence="9">
    <location>
        <begin position="54"/>
        <end position="73"/>
    </location>
</feature>
<evidence type="ECO:0000256" key="9">
    <source>
        <dbReference type="SAM" id="Phobius"/>
    </source>
</evidence>
<gene>
    <name evidence="10" type="ORF">ATB98_00945</name>
</gene>
<evidence type="ECO:0000256" key="2">
    <source>
        <dbReference type="ARBA" id="ARBA00022448"/>
    </source>
</evidence>
<comment type="similarity">
    <text evidence="8">Belongs to the binding-protein-dependent transport system permease family. LivHM subfamily.</text>
</comment>
<dbReference type="RefSeq" id="WP_084435344.1">
    <property type="nucleotide sequence ID" value="NZ_LNQB01000063.1"/>
</dbReference>
<dbReference type="InterPro" id="IPR052157">
    <property type="entry name" value="BCAA_transport_permease"/>
</dbReference>
<feature type="transmembrane region" description="Helical" evidence="9">
    <location>
        <begin position="218"/>
        <end position="244"/>
    </location>
</feature>
<feature type="transmembrane region" description="Helical" evidence="9">
    <location>
        <begin position="182"/>
        <end position="206"/>
    </location>
</feature>
<accession>A0A178YKE6</accession>
<evidence type="ECO:0000256" key="4">
    <source>
        <dbReference type="ARBA" id="ARBA00022692"/>
    </source>
</evidence>
<evidence type="ECO:0000313" key="11">
    <source>
        <dbReference type="Proteomes" id="UP000078507"/>
    </source>
</evidence>
<dbReference type="GO" id="GO:0022857">
    <property type="term" value="F:transmembrane transporter activity"/>
    <property type="evidence" value="ECO:0007669"/>
    <property type="project" value="InterPro"/>
</dbReference>
<proteinExistence type="inferred from homology"/>
<dbReference type="OrthoDB" id="8254706at2"/>
<evidence type="ECO:0000256" key="8">
    <source>
        <dbReference type="ARBA" id="ARBA00037998"/>
    </source>
</evidence>
<evidence type="ECO:0000256" key="5">
    <source>
        <dbReference type="ARBA" id="ARBA00022970"/>
    </source>
</evidence>
<dbReference type="Proteomes" id="UP000078507">
    <property type="component" value="Unassembled WGS sequence"/>
</dbReference>
<keyword evidence="4 9" id="KW-0812">Transmembrane</keyword>
<feature type="transmembrane region" description="Helical" evidence="9">
    <location>
        <begin position="85"/>
        <end position="107"/>
    </location>
</feature>
<name>A0A178YKE6_SINSA</name>
<organism evidence="10 11">
    <name type="scientific">Sinorhizobium saheli</name>
    <dbReference type="NCBI Taxonomy" id="36856"/>
    <lineage>
        <taxon>Bacteria</taxon>
        <taxon>Pseudomonadati</taxon>
        <taxon>Pseudomonadota</taxon>
        <taxon>Alphaproteobacteria</taxon>
        <taxon>Hyphomicrobiales</taxon>
        <taxon>Rhizobiaceae</taxon>
        <taxon>Sinorhizobium/Ensifer group</taxon>
        <taxon>Sinorhizobium</taxon>
    </lineage>
</organism>
<dbReference type="AlphaFoldDB" id="A0A178YKE6"/>
<evidence type="ECO:0000313" key="10">
    <source>
        <dbReference type="EMBL" id="OAP47960.1"/>
    </source>
</evidence>
<dbReference type="CDD" id="cd06582">
    <property type="entry name" value="TM_PBP1_LivH_like"/>
    <property type="match status" value="1"/>
</dbReference>
<comment type="caution">
    <text evidence="10">The sequence shown here is derived from an EMBL/GenBank/DDBJ whole genome shotgun (WGS) entry which is preliminary data.</text>
</comment>
<keyword evidence="7 9" id="KW-0472">Membrane</keyword>
<evidence type="ECO:0000256" key="7">
    <source>
        <dbReference type="ARBA" id="ARBA00023136"/>
    </source>
</evidence>
<keyword evidence="5" id="KW-0029">Amino-acid transport</keyword>
<dbReference type="PANTHER" id="PTHR11795:SF450">
    <property type="entry name" value="ABC TRANSPORTER PERMEASE PROTEIN"/>
    <property type="match status" value="1"/>
</dbReference>
<dbReference type="GO" id="GO:0005886">
    <property type="term" value="C:plasma membrane"/>
    <property type="evidence" value="ECO:0007669"/>
    <property type="project" value="UniProtKB-SubCell"/>
</dbReference>
<sequence>MFLALAVTTTLLAWRRSHGRMRRQEQYRLLLGGLGFPAVVSAAIWFLSPVVLPAWVDAVLAAMLVIPLAGQIYRLVFEPLGNASILVLLIAAVGTHLVLMGVALLAFGPEGARGAALFSGRVSIAGVAFTGQQIGVLAFSIVVLVAMHVFFGRSYLGMVLRATAVNRLGAKLVGIPTEVSGTTAFCISGVVASVCGVLIASMTTIFYDTGFIIALKGFVVAVLGGLVSYPLAMVSALFLGLIEAATSFHWSQFKDAITYALILPALLLRSFTAHQEHEE</sequence>
<dbReference type="Pfam" id="PF02653">
    <property type="entry name" value="BPD_transp_2"/>
    <property type="match status" value="1"/>
</dbReference>
<keyword evidence="2" id="KW-0813">Transport</keyword>